<dbReference type="InterPro" id="IPR018062">
    <property type="entry name" value="HTH_AraC-typ_CS"/>
</dbReference>
<proteinExistence type="predicted"/>
<dbReference type="RefSeq" id="WP_190890055.1">
    <property type="nucleotide sequence ID" value="NZ_JACWZY010000026.1"/>
</dbReference>
<dbReference type="PROSITE" id="PS00041">
    <property type="entry name" value="HTH_ARAC_FAMILY_1"/>
    <property type="match status" value="1"/>
</dbReference>
<dbReference type="SUPFAM" id="SSF46689">
    <property type="entry name" value="Homeodomain-like"/>
    <property type="match status" value="2"/>
</dbReference>
<dbReference type="PRINTS" id="PR00032">
    <property type="entry name" value="HTHARAC"/>
</dbReference>
<dbReference type="Proteomes" id="UP000598820">
    <property type="component" value="Unassembled WGS sequence"/>
</dbReference>
<dbReference type="EMBL" id="JACWZY010000026">
    <property type="protein sequence ID" value="MBD2703918.1"/>
    <property type="molecule type" value="Genomic_DNA"/>
</dbReference>
<evidence type="ECO:0000313" key="6">
    <source>
        <dbReference type="Proteomes" id="UP000598820"/>
    </source>
</evidence>
<dbReference type="InterPro" id="IPR020449">
    <property type="entry name" value="Tscrpt_reg_AraC-type_HTH"/>
</dbReference>
<dbReference type="Pfam" id="PF12833">
    <property type="entry name" value="HTH_18"/>
    <property type="match status" value="1"/>
</dbReference>
<dbReference type="GO" id="GO:0003700">
    <property type="term" value="F:DNA-binding transcription factor activity"/>
    <property type="evidence" value="ECO:0007669"/>
    <property type="project" value="InterPro"/>
</dbReference>
<dbReference type="Gene3D" id="1.10.10.60">
    <property type="entry name" value="Homeodomain-like"/>
    <property type="match status" value="2"/>
</dbReference>
<reference evidence="5" key="1">
    <citation type="submission" date="2020-09" db="EMBL/GenBank/DDBJ databases">
        <authorList>
            <person name="Kim M.K."/>
        </authorList>
    </citation>
    <scope>NUCLEOTIDE SEQUENCE</scope>
    <source>
        <strain evidence="5">BT702</strain>
    </source>
</reference>
<gene>
    <name evidence="5" type="ORF">IC229_24955</name>
</gene>
<dbReference type="InterPro" id="IPR009057">
    <property type="entry name" value="Homeodomain-like_sf"/>
</dbReference>
<evidence type="ECO:0000256" key="2">
    <source>
        <dbReference type="ARBA" id="ARBA00023125"/>
    </source>
</evidence>
<keyword evidence="3" id="KW-0804">Transcription</keyword>
<dbReference type="GO" id="GO:0043565">
    <property type="term" value="F:sequence-specific DNA binding"/>
    <property type="evidence" value="ECO:0007669"/>
    <property type="project" value="InterPro"/>
</dbReference>
<dbReference type="AlphaFoldDB" id="A0A927ASI7"/>
<dbReference type="PANTHER" id="PTHR47893">
    <property type="entry name" value="REGULATORY PROTEIN PCHR"/>
    <property type="match status" value="1"/>
</dbReference>
<comment type="caution">
    <text evidence="5">The sequence shown here is derived from an EMBL/GenBank/DDBJ whole genome shotgun (WGS) entry which is preliminary data.</text>
</comment>
<keyword evidence="2" id="KW-0238">DNA-binding</keyword>
<sequence length="300" mass="34511">MEEKTECTILGDQLGKVQYLQLDEVKLQFQKLATNNCYPVDIWIDTPTIHMNFVLSGKRRYLPAPGYGPSNQLAEGHHSLGYYTALRGKLQYAERMPCFTIDIAFSESYLRTLFQDDLSQLKDFGKAIEKRQSALLGNRTFPLTQPQKDVLMAMYDCQLTGQLQKLFIEGKLLELLTLQIGQFQDEQPVRQDLLKREDLEKFHTIRDELAQNLDNPPSLKELTILVGMNRTKLMSGFKEVFGTTIFSYVADLRMERAKELMLSDTYMKVAEVARLVGFKSPNNFSIAFKKKFGFSPNTFR</sequence>
<name>A0A927ASI7_9BACT</name>
<evidence type="ECO:0000256" key="1">
    <source>
        <dbReference type="ARBA" id="ARBA00023015"/>
    </source>
</evidence>
<dbReference type="PANTHER" id="PTHR47893:SF1">
    <property type="entry name" value="REGULATORY PROTEIN PCHR"/>
    <property type="match status" value="1"/>
</dbReference>
<dbReference type="PROSITE" id="PS01124">
    <property type="entry name" value="HTH_ARAC_FAMILY_2"/>
    <property type="match status" value="1"/>
</dbReference>
<feature type="domain" description="HTH araC/xylS-type" evidence="4">
    <location>
        <begin position="203"/>
        <end position="300"/>
    </location>
</feature>
<keyword evidence="6" id="KW-1185">Reference proteome</keyword>
<organism evidence="5 6">
    <name type="scientific">Spirosoma profusum</name>
    <dbReference type="NCBI Taxonomy" id="2771354"/>
    <lineage>
        <taxon>Bacteria</taxon>
        <taxon>Pseudomonadati</taxon>
        <taxon>Bacteroidota</taxon>
        <taxon>Cytophagia</taxon>
        <taxon>Cytophagales</taxon>
        <taxon>Cytophagaceae</taxon>
        <taxon>Spirosoma</taxon>
    </lineage>
</organism>
<dbReference type="InterPro" id="IPR053142">
    <property type="entry name" value="PchR_regulatory_protein"/>
</dbReference>
<evidence type="ECO:0000259" key="4">
    <source>
        <dbReference type="PROSITE" id="PS01124"/>
    </source>
</evidence>
<protein>
    <submittedName>
        <fullName evidence="5">Helix-turn-helix transcriptional regulator</fullName>
    </submittedName>
</protein>
<evidence type="ECO:0000256" key="3">
    <source>
        <dbReference type="ARBA" id="ARBA00023163"/>
    </source>
</evidence>
<accession>A0A927ASI7</accession>
<keyword evidence="1" id="KW-0805">Transcription regulation</keyword>
<dbReference type="InterPro" id="IPR018060">
    <property type="entry name" value="HTH_AraC"/>
</dbReference>
<dbReference type="SMART" id="SM00342">
    <property type="entry name" value="HTH_ARAC"/>
    <property type="match status" value="1"/>
</dbReference>
<evidence type="ECO:0000313" key="5">
    <source>
        <dbReference type="EMBL" id="MBD2703918.1"/>
    </source>
</evidence>